<evidence type="ECO:0000256" key="6">
    <source>
        <dbReference type="ARBA" id="ARBA00022918"/>
    </source>
</evidence>
<dbReference type="SUPFAM" id="SSF56672">
    <property type="entry name" value="DNA/RNA polymerases"/>
    <property type="match status" value="1"/>
</dbReference>
<keyword evidence="1" id="KW-0808">Transferase</keyword>
<evidence type="ECO:0000256" key="2">
    <source>
        <dbReference type="ARBA" id="ARBA00022695"/>
    </source>
</evidence>
<name>A0AAF0UZP1_SOLVR</name>
<dbReference type="GO" id="GO:0004519">
    <property type="term" value="F:endonuclease activity"/>
    <property type="evidence" value="ECO:0007669"/>
    <property type="project" value="UniProtKB-KW"/>
</dbReference>
<keyword evidence="3" id="KW-0540">Nuclease</keyword>
<dbReference type="Pfam" id="PF17917">
    <property type="entry name" value="RT_RNaseH"/>
    <property type="match status" value="1"/>
</dbReference>
<gene>
    <name evidence="8" type="ORF">MTR67_047563</name>
</gene>
<protein>
    <recommendedName>
        <fullName evidence="7">Reverse transcriptase RNase H-like domain-containing protein</fullName>
    </recommendedName>
</protein>
<dbReference type="AlphaFoldDB" id="A0AAF0UZP1"/>
<proteinExistence type="predicted"/>
<keyword evidence="4" id="KW-0255">Endonuclease</keyword>
<accession>A0AAF0UZP1</accession>
<dbReference type="EMBL" id="CP133622">
    <property type="protein sequence ID" value="WMV54178.1"/>
    <property type="molecule type" value="Genomic_DNA"/>
</dbReference>
<dbReference type="InterPro" id="IPR041373">
    <property type="entry name" value="RT_RNaseH"/>
</dbReference>
<evidence type="ECO:0000259" key="7">
    <source>
        <dbReference type="Pfam" id="PF17917"/>
    </source>
</evidence>
<keyword evidence="6" id="KW-0695">RNA-directed DNA polymerase</keyword>
<evidence type="ECO:0000256" key="5">
    <source>
        <dbReference type="ARBA" id="ARBA00022801"/>
    </source>
</evidence>
<dbReference type="GO" id="GO:0003964">
    <property type="term" value="F:RNA-directed DNA polymerase activity"/>
    <property type="evidence" value="ECO:0007669"/>
    <property type="project" value="UniProtKB-KW"/>
</dbReference>
<evidence type="ECO:0000256" key="4">
    <source>
        <dbReference type="ARBA" id="ARBA00022759"/>
    </source>
</evidence>
<keyword evidence="2" id="KW-0548">Nucleotidyltransferase</keyword>
<sequence>MEAMKAEEMERNVIAYTPRQLKVYERSNLIHDLELASIVFTLKMWRRYLYGVKCDVITDHHSLEHVFT</sequence>
<keyword evidence="9" id="KW-1185">Reference proteome</keyword>
<evidence type="ECO:0000313" key="9">
    <source>
        <dbReference type="Proteomes" id="UP001234989"/>
    </source>
</evidence>
<feature type="domain" description="Reverse transcriptase RNase H-like" evidence="7">
    <location>
        <begin position="7"/>
        <end position="67"/>
    </location>
</feature>
<dbReference type="Proteomes" id="UP001234989">
    <property type="component" value="Chromosome 11"/>
</dbReference>
<keyword evidence="5" id="KW-0378">Hydrolase</keyword>
<dbReference type="InterPro" id="IPR043502">
    <property type="entry name" value="DNA/RNA_pol_sf"/>
</dbReference>
<organism evidence="8 9">
    <name type="scientific">Solanum verrucosum</name>
    <dbReference type="NCBI Taxonomy" id="315347"/>
    <lineage>
        <taxon>Eukaryota</taxon>
        <taxon>Viridiplantae</taxon>
        <taxon>Streptophyta</taxon>
        <taxon>Embryophyta</taxon>
        <taxon>Tracheophyta</taxon>
        <taxon>Spermatophyta</taxon>
        <taxon>Magnoliopsida</taxon>
        <taxon>eudicotyledons</taxon>
        <taxon>Gunneridae</taxon>
        <taxon>Pentapetalae</taxon>
        <taxon>asterids</taxon>
        <taxon>lamiids</taxon>
        <taxon>Solanales</taxon>
        <taxon>Solanaceae</taxon>
        <taxon>Solanoideae</taxon>
        <taxon>Solaneae</taxon>
        <taxon>Solanum</taxon>
    </lineage>
</organism>
<evidence type="ECO:0000256" key="1">
    <source>
        <dbReference type="ARBA" id="ARBA00022679"/>
    </source>
</evidence>
<evidence type="ECO:0000313" key="8">
    <source>
        <dbReference type="EMBL" id="WMV54178.1"/>
    </source>
</evidence>
<reference evidence="8" key="1">
    <citation type="submission" date="2023-08" db="EMBL/GenBank/DDBJ databases">
        <title>A de novo genome assembly of Solanum verrucosum Schlechtendal, a Mexican diploid species geographically isolated from the other diploid A-genome species in potato relatives.</title>
        <authorList>
            <person name="Hosaka K."/>
        </authorList>
    </citation>
    <scope>NUCLEOTIDE SEQUENCE</scope>
    <source>
        <tissue evidence="8">Young leaves</tissue>
    </source>
</reference>
<dbReference type="GO" id="GO:0016787">
    <property type="term" value="F:hydrolase activity"/>
    <property type="evidence" value="ECO:0007669"/>
    <property type="project" value="UniProtKB-KW"/>
</dbReference>
<evidence type="ECO:0000256" key="3">
    <source>
        <dbReference type="ARBA" id="ARBA00022722"/>
    </source>
</evidence>